<reference evidence="3" key="1">
    <citation type="journal article" date="2019" name="Int. J. Syst. Evol. Microbiol.">
        <title>The Global Catalogue of Microorganisms (GCM) 10K type strain sequencing project: providing services to taxonomists for standard genome sequencing and annotation.</title>
        <authorList>
            <consortium name="The Broad Institute Genomics Platform"/>
            <consortium name="The Broad Institute Genome Sequencing Center for Infectious Disease"/>
            <person name="Wu L."/>
            <person name="Ma J."/>
        </authorList>
    </citation>
    <scope>NUCLEOTIDE SEQUENCE [LARGE SCALE GENOMIC DNA]</scope>
    <source>
        <strain evidence="3">KCTC 42217</strain>
    </source>
</reference>
<comment type="caution">
    <text evidence="2">The sequence shown here is derived from an EMBL/GenBank/DDBJ whole genome shotgun (WGS) entry which is preliminary data.</text>
</comment>
<evidence type="ECO:0000256" key="1">
    <source>
        <dbReference type="SAM" id="MobiDB-lite"/>
    </source>
</evidence>
<evidence type="ECO:0000313" key="3">
    <source>
        <dbReference type="Proteomes" id="UP001597387"/>
    </source>
</evidence>
<feature type="region of interest" description="Disordered" evidence="1">
    <location>
        <begin position="54"/>
        <end position="79"/>
    </location>
</feature>
<keyword evidence="3" id="KW-1185">Reference proteome</keyword>
<name>A0ABW4ZLW9_9SPHI</name>
<accession>A0ABW4ZLW9</accession>
<proteinExistence type="predicted"/>
<dbReference type="Proteomes" id="UP001597387">
    <property type="component" value="Unassembled WGS sequence"/>
</dbReference>
<dbReference type="EMBL" id="JBHUHZ010000001">
    <property type="protein sequence ID" value="MFD2162609.1"/>
    <property type="molecule type" value="Genomic_DNA"/>
</dbReference>
<evidence type="ECO:0000313" key="2">
    <source>
        <dbReference type="EMBL" id="MFD2162609.1"/>
    </source>
</evidence>
<protein>
    <submittedName>
        <fullName evidence="2">YtxH domain-containing protein</fullName>
    </submittedName>
</protein>
<gene>
    <name evidence="2" type="ORF">ACFSJU_09420</name>
</gene>
<dbReference type="RefSeq" id="WP_255903269.1">
    <property type="nucleotide sequence ID" value="NZ_JAFMZO010000003.1"/>
</dbReference>
<sequence>MSLLKYLVFGAAVAAGVNYATKKREDGKSLIDDLTEKAPEWMDKAKQYTDQFKSQFGQGGSSTASTNQANNVQTENPPY</sequence>
<organism evidence="2 3">
    <name type="scientific">Paradesertivirga mongoliensis</name>
    <dbReference type="NCBI Taxonomy" id="2100740"/>
    <lineage>
        <taxon>Bacteria</taxon>
        <taxon>Pseudomonadati</taxon>
        <taxon>Bacteroidota</taxon>
        <taxon>Sphingobacteriia</taxon>
        <taxon>Sphingobacteriales</taxon>
        <taxon>Sphingobacteriaceae</taxon>
        <taxon>Paradesertivirga</taxon>
    </lineage>
</organism>